<sequence length="220" mass="24756">MRTEFQEQLRVLRETVAEMGALCEQAIASAAYLLENCEEDLLKQMAKTDGKIDRMQRDIEHQCSRLLLRQQPVAGDLRRISAGMKMAADMERIGDQAADIAELSVHLAGKTPKSYPKMKRMAQMAVAMVTDSVSAFENEDVELAQKVIDQDDAVDAAFLEIKDEVVKAIREENADAAIWPDVLMAAKYFERIADHAVNIAEWVQYCVTGEHESSEHHFEV</sequence>
<dbReference type="GO" id="GO:0030643">
    <property type="term" value="P:intracellular phosphate ion homeostasis"/>
    <property type="evidence" value="ECO:0007669"/>
    <property type="project" value="InterPro"/>
</dbReference>
<evidence type="ECO:0000256" key="5">
    <source>
        <dbReference type="ARBA" id="ARBA00022490"/>
    </source>
</evidence>
<dbReference type="Pfam" id="PF01895">
    <property type="entry name" value="PhoU"/>
    <property type="match status" value="2"/>
</dbReference>
<evidence type="ECO:0000256" key="7">
    <source>
        <dbReference type="PIRNR" id="PIRNR003107"/>
    </source>
</evidence>
<keyword evidence="6 7" id="KW-0592">Phosphate transport</keyword>
<dbReference type="PANTHER" id="PTHR42930">
    <property type="entry name" value="PHOSPHATE-SPECIFIC TRANSPORT SYSTEM ACCESSORY PROTEIN PHOU"/>
    <property type="match status" value="1"/>
</dbReference>
<keyword evidence="5 7" id="KW-0963">Cytoplasm</keyword>
<dbReference type="GO" id="GO:0005737">
    <property type="term" value="C:cytoplasm"/>
    <property type="evidence" value="ECO:0007669"/>
    <property type="project" value="UniProtKB-SubCell"/>
</dbReference>
<evidence type="ECO:0000259" key="8">
    <source>
        <dbReference type="Pfam" id="PF01895"/>
    </source>
</evidence>
<dbReference type="Gene3D" id="1.20.58.220">
    <property type="entry name" value="Phosphate transport system protein phou homolog 2, domain 2"/>
    <property type="match status" value="1"/>
</dbReference>
<evidence type="ECO:0000256" key="3">
    <source>
        <dbReference type="ARBA" id="ARBA00011738"/>
    </source>
</evidence>
<dbReference type="GO" id="GO:0045936">
    <property type="term" value="P:negative regulation of phosphate metabolic process"/>
    <property type="evidence" value="ECO:0007669"/>
    <property type="project" value="InterPro"/>
</dbReference>
<proteinExistence type="inferred from homology"/>
<keyword evidence="4 7" id="KW-0813">Transport</keyword>
<accession>A0A9D2M0F4</accession>
<comment type="similarity">
    <text evidence="2 7">Belongs to the PhoU family.</text>
</comment>
<protein>
    <recommendedName>
        <fullName evidence="7">Phosphate-specific transport system accessory protein PhoU</fullName>
    </recommendedName>
</protein>
<reference evidence="9" key="2">
    <citation type="submission" date="2021-04" db="EMBL/GenBank/DDBJ databases">
        <authorList>
            <person name="Gilroy R."/>
        </authorList>
    </citation>
    <scope>NUCLEOTIDE SEQUENCE</scope>
    <source>
        <strain evidence="9">ChiBcec8-14828</strain>
    </source>
</reference>
<dbReference type="FunFam" id="1.20.58.220:FF:000004">
    <property type="entry name" value="Phosphate-specific transport system accessory protein PhoU"/>
    <property type="match status" value="1"/>
</dbReference>
<organism evidence="9 10">
    <name type="scientific">Candidatus Ruthenibacterium avium</name>
    <dbReference type="NCBI Taxonomy" id="2838751"/>
    <lineage>
        <taxon>Bacteria</taxon>
        <taxon>Bacillati</taxon>
        <taxon>Bacillota</taxon>
        <taxon>Clostridia</taxon>
        <taxon>Eubacteriales</taxon>
        <taxon>Oscillospiraceae</taxon>
        <taxon>Ruthenibacterium</taxon>
    </lineage>
</organism>
<dbReference type="PANTHER" id="PTHR42930:SF3">
    <property type="entry name" value="PHOSPHATE-SPECIFIC TRANSPORT SYSTEM ACCESSORY PROTEIN PHOU"/>
    <property type="match status" value="1"/>
</dbReference>
<evidence type="ECO:0000256" key="1">
    <source>
        <dbReference type="ARBA" id="ARBA00004496"/>
    </source>
</evidence>
<feature type="domain" description="PhoU" evidence="8">
    <location>
        <begin position="17"/>
        <end position="103"/>
    </location>
</feature>
<dbReference type="PIRSF" id="PIRSF003107">
    <property type="entry name" value="PhoU"/>
    <property type="match status" value="1"/>
</dbReference>
<comment type="function">
    <text evidence="7">Plays a role in the regulation of phosphate uptake.</text>
</comment>
<comment type="caution">
    <text evidence="9">The sequence shown here is derived from an EMBL/GenBank/DDBJ whole genome shotgun (WGS) entry which is preliminary data.</text>
</comment>
<dbReference type="EMBL" id="DWYA01000008">
    <property type="protein sequence ID" value="HJB38887.1"/>
    <property type="molecule type" value="Genomic_DNA"/>
</dbReference>
<feature type="domain" description="PhoU" evidence="8">
    <location>
        <begin position="119"/>
        <end position="203"/>
    </location>
</feature>
<dbReference type="InterPro" id="IPR028366">
    <property type="entry name" value="PhoU"/>
</dbReference>
<dbReference type="InterPro" id="IPR038078">
    <property type="entry name" value="PhoU-like_sf"/>
</dbReference>
<dbReference type="Proteomes" id="UP000824209">
    <property type="component" value="Unassembled WGS sequence"/>
</dbReference>
<name>A0A9D2M0F4_9FIRM</name>
<evidence type="ECO:0000313" key="10">
    <source>
        <dbReference type="Proteomes" id="UP000824209"/>
    </source>
</evidence>
<reference evidence="9" key="1">
    <citation type="journal article" date="2021" name="PeerJ">
        <title>Extensive microbial diversity within the chicken gut microbiome revealed by metagenomics and culture.</title>
        <authorList>
            <person name="Gilroy R."/>
            <person name="Ravi A."/>
            <person name="Getino M."/>
            <person name="Pursley I."/>
            <person name="Horton D.L."/>
            <person name="Alikhan N.F."/>
            <person name="Baker D."/>
            <person name="Gharbi K."/>
            <person name="Hall N."/>
            <person name="Watson M."/>
            <person name="Adriaenssens E.M."/>
            <person name="Foster-Nyarko E."/>
            <person name="Jarju S."/>
            <person name="Secka A."/>
            <person name="Antonio M."/>
            <person name="Oren A."/>
            <person name="Chaudhuri R.R."/>
            <person name="La Ragione R."/>
            <person name="Hildebrand F."/>
            <person name="Pallen M.J."/>
        </authorList>
    </citation>
    <scope>NUCLEOTIDE SEQUENCE</scope>
    <source>
        <strain evidence="9">ChiBcec8-14828</strain>
    </source>
</reference>
<gene>
    <name evidence="9" type="primary">phoU</name>
    <name evidence="9" type="ORF">H9943_00640</name>
</gene>
<dbReference type="AlphaFoldDB" id="A0A9D2M0F4"/>
<evidence type="ECO:0000313" key="9">
    <source>
        <dbReference type="EMBL" id="HJB38887.1"/>
    </source>
</evidence>
<comment type="subcellular location">
    <subcellularLocation>
        <location evidence="1 7">Cytoplasm</location>
    </subcellularLocation>
</comment>
<comment type="subunit">
    <text evidence="3 7">Homodimer.</text>
</comment>
<dbReference type="NCBIfam" id="TIGR02135">
    <property type="entry name" value="phoU_full"/>
    <property type="match status" value="1"/>
</dbReference>
<dbReference type="GO" id="GO:0006817">
    <property type="term" value="P:phosphate ion transport"/>
    <property type="evidence" value="ECO:0007669"/>
    <property type="project" value="UniProtKB-KW"/>
</dbReference>
<dbReference type="InterPro" id="IPR026022">
    <property type="entry name" value="PhoU_dom"/>
</dbReference>
<evidence type="ECO:0000256" key="6">
    <source>
        <dbReference type="ARBA" id="ARBA00022592"/>
    </source>
</evidence>
<dbReference type="SUPFAM" id="SSF109755">
    <property type="entry name" value="PhoU-like"/>
    <property type="match status" value="1"/>
</dbReference>
<evidence type="ECO:0000256" key="2">
    <source>
        <dbReference type="ARBA" id="ARBA00008107"/>
    </source>
</evidence>
<evidence type="ECO:0000256" key="4">
    <source>
        <dbReference type="ARBA" id="ARBA00022448"/>
    </source>
</evidence>